<reference evidence="1 2" key="1">
    <citation type="submission" date="2023-01" db="EMBL/GenBank/DDBJ databases">
        <title>Analysis of 21 Apiospora genomes using comparative genomics revels a genus with tremendous synthesis potential of carbohydrate active enzymes and secondary metabolites.</title>
        <authorList>
            <person name="Sorensen T."/>
        </authorList>
    </citation>
    <scope>NUCLEOTIDE SEQUENCE [LARGE SCALE GENOMIC DNA]</scope>
    <source>
        <strain evidence="1 2">CBS 83171</strain>
    </source>
</reference>
<name>A0ABR1W5A7_9PEZI</name>
<evidence type="ECO:0000313" key="2">
    <source>
        <dbReference type="Proteomes" id="UP001446871"/>
    </source>
</evidence>
<keyword evidence="2" id="KW-1185">Reference proteome</keyword>
<dbReference type="Proteomes" id="UP001446871">
    <property type="component" value="Unassembled WGS sequence"/>
</dbReference>
<proteinExistence type="predicted"/>
<protein>
    <submittedName>
        <fullName evidence="1">Uncharacterized protein</fullName>
    </submittedName>
</protein>
<dbReference type="EMBL" id="JAQQWM010000002">
    <property type="protein sequence ID" value="KAK8078612.1"/>
    <property type="molecule type" value="Genomic_DNA"/>
</dbReference>
<accession>A0ABR1W5A7</accession>
<organism evidence="1 2">
    <name type="scientific">Apiospora saccharicola</name>
    <dbReference type="NCBI Taxonomy" id="335842"/>
    <lineage>
        <taxon>Eukaryota</taxon>
        <taxon>Fungi</taxon>
        <taxon>Dikarya</taxon>
        <taxon>Ascomycota</taxon>
        <taxon>Pezizomycotina</taxon>
        <taxon>Sordariomycetes</taxon>
        <taxon>Xylariomycetidae</taxon>
        <taxon>Amphisphaeriales</taxon>
        <taxon>Apiosporaceae</taxon>
        <taxon>Apiospora</taxon>
    </lineage>
</organism>
<sequence length="361" mass="41664">MEHPVNGKRSLERGETTALAERCWTAAEARLRNRPEAEDQVEAAKAPTDYRRTTVVTEELKESPPMPDDQAESDAIFGREKFGFVLYKTADLPSVLEEYMVEKGDTLASGLPRTEAFPHLRSFELLWRRFLEQGVFGDYGRHGNLNGEFEFVHRALTGAKGRHPAERQVISSQSNFMAPESDDGAAAAYRAEHRRRRVLPPDGAPDGWHEGLHPRYFLVMDRAGFPPVDDVLSINRVALPEVWVYDADWAPPFGDFGQLRDFDGYEGRLRVRFAYNVHINFWPLPRQEGFDLKKLWAQQEDHSKPYPFPGHDLTQEDIRKRVPCKSVAVPWYWWVQMLFVVIIKHQLLKLWRVLKALVGLW</sequence>
<comment type="caution">
    <text evidence="1">The sequence shown here is derived from an EMBL/GenBank/DDBJ whole genome shotgun (WGS) entry which is preliminary data.</text>
</comment>
<evidence type="ECO:0000313" key="1">
    <source>
        <dbReference type="EMBL" id="KAK8078612.1"/>
    </source>
</evidence>
<gene>
    <name evidence="1" type="ORF">PG996_004782</name>
</gene>